<keyword evidence="7" id="KW-0319">Glycerol metabolism</keyword>
<evidence type="ECO:0000259" key="10">
    <source>
        <dbReference type="PROSITE" id="PS51480"/>
    </source>
</evidence>
<evidence type="ECO:0000256" key="9">
    <source>
        <dbReference type="ARBA" id="ARBA00055771"/>
    </source>
</evidence>
<sequence>MTYNLKWAIGWLTDFSDRVIQNKQLLSDLDQAIGDGDHGINMARGLTELQKTLAEKEPTSVKDAFKTAGMTILSKVGGASGPLYGSAFLAMSKATESETLTEAEFIEALEAGLAGIEHRGKSHAGEKTMIDVWEPVIHALRQDELTGDVIEAALQKNERFKSYERPCRLSRRSFHRSSRSRRLLFCPTFPSLTRTRGAEINDKKNTVL</sequence>
<comment type="catalytic activity">
    <reaction evidence="1">
        <text>dihydroxyacetone + phosphoenolpyruvate = dihydroxyacetone phosphate + pyruvate</text>
        <dbReference type="Rhea" id="RHEA:18381"/>
        <dbReference type="ChEBI" id="CHEBI:15361"/>
        <dbReference type="ChEBI" id="CHEBI:16016"/>
        <dbReference type="ChEBI" id="CHEBI:57642"/>
        <dbReference type="ChEBI" id="CHEBI:58702"/>
        <dbReference type="EC" id="2.7.1.121"/>
    </reaction>
</comment>
<dbReference type="Pfam" id="PF02734">
    <property type="entry name" value="Dak2"/>
    <property type="match status" value="1"/>
</dbReference>
<comment type="caution">
    <text evidence="11">The sequence shown here is derived from an EMBL/GenBank/DDBJ whole genome shotgun (WGS) entry which is preliminary data.</text>
</comment>
<dbReference type="NCBIfam" id="TIGR02365">
    <property type="entry name" value="dha_L_ycgS"/>
    <property type="match status" value="1"/>
</dbReference>
<evidence type="ECO:0000256" key="8">
    <source>
        <dbReference type="ARBA" id="ARBA00046577"/>
    </source>
</evidence>
<dbReference type="InterPro" id="IPR050861">
    <property type="entry name" value="Dihydroxyacetone_Kinase"/>
</dbReference>
<evidence type="ECO:0000256" key="6">
    <source>
        <dbReference type="ARBA" id="ARBA00022777"/>
    </source>
</evidence>
<dbReference type="PANTHER" id="PTHR28629">
    <property type="entry name" value="TRIOKINASE/FMN CYCLASE"/>
    <property type="match status" value="1"/>
</dbReference>
<dbReference type="SMART" id="SM01120">
    <property type="entry name" value="Dak2"/>
    <property type="match status" value="1"/>
</dbReference>
<accession>W7C4C6</accession>
<comment type="subunit">
    <text evidence="8">Homodimer. The dihydroxyacetone kinase complex is composed of a homodimer of DhaM, a homodimer of DhaK and the subunit DhaL.</text>
</comment>
<dbReference type="SUPFAM" id="SSF101473">
    <property type="entry name" value="DhaL-like"/>
    <property type="match status" value="1"/>
</dbReference>
<evidence type="ECO:0000256" key="1">
    <source>
        <dbReference type="ARBA" id="ARBA00001113"/>
    </source>
</evidence>
<keyword evidence="6 11" id="KW-0418">Kinase</keyword>
<dbReference type="Proteomes" id="UP000019254">
    <property type="component" value="Unassembled WGS sequence"/>
</dbReference>
<dbReference type="GO" id="GO:0047324">
    <property type="term" value="F:phosphoenolpyruvate-glycerone phosphotransferase activity"/>
    <property type="evidence" value="ECO:0007669"/>
    <property type="project" value="UniProtKB-EC"/>
</dbReference>
<dbReference type="GO" id="GO:0005829">
    <property type="term" value="C:cytosol"/>
    <property type="evidence" value="ECO:0007669"/>
    <property type="project" value="TreeGrafter"/>
</dbReference>
<comment type="function">
    <text evidence="9">ADP-binding subunit of the dihydroxyacetone kinase, which is responsible for the phosphoenolpyruvate (PEP)-dependent phosphorylation of dihydroxyacetone. DhaL-ADP is converted to DhaL-ATP via a phosphoryl group transfer from DhaM and transmits it to dihydroxyacetone binds to DhaK.</text>
</comment>
<evidence type="ECO:0000256" key="2">
    <source>
        <dbReference type="ARBA" id="ARBA00001946"/>
    </source>
</evidence>
<protein>
    <recommendedName>
        <fullName evidence="4">phosphoenolpyruvate--glycerone phosphotransferase</fullName>
        <ecNumber evidence="4">2.7.1.121</ecNumber>
    </recommendedName>
</protein>
<evidence type="ECO:0000256" key="7">
    <source>
        <dbReference type="ARBA" id="ARBA00022798"/>
    </source>
</evidence>
<dbReference type="GO" id="GO:0019563">
    <property type="term" value="P:glycerol catabolic process"/>
    <property type="evidence" value="ECO:0007669"/>
    <property type="project" value="TreeGrafter"/>
</dbReference>
<dbReference type="EMBL" id="AODE01000017">
    <property type="protein sequence ID" value="EUJ30481.1"/>
    <property type="molecule type" value="Genomic_DNA"/>
</dbReference>
<evidence type="ECO:0000313" key="12">
    <source>
        <dbReference type="Proteomes" id="UP000019254"/>
    </source>
</evidence>
<dbReference type="InterPro" id="IPR036117">
    <property type="entry name" value="DhaL_dom_sf"/>
</dbReference>
<name>W7C4C6_9LIST</name>
<keyword evidence="12" id="KW-1185">Reference proteome</keyword>
<keyword evidence="5" id="KW-0808">Transferase</keyword>
<dbReference type="FunFam" id="1.25.40.340:FF:000002">
    <property type="entry name" value="Dihydroxyacetone kinase, L subunit"/>
    <property type="match status" value="1"/>
</dbReference>
<gene>
    <name evidence="11" type="ORF">PCORN_08262</name>
</gene>
<dbReference type="InterPro" id="IPR004007">
    <property type="entry name" value="DhaL_dom"/>
</dbReference>
<evidence type="ECO:0000256" key="3">
    <source>
        <dbReference type="ARBA" id="ARBA00004745"/>
    </source>
</evidence>
<proteinExistence type="predicted"/>
<dbReference type="InterPro" id="IPR012737">
    <property type="entry name" value="DhaK_L_YcgS"/>
</dbReference>
<comment type="cofactor">
    <cofactor evidence="2">
        <name>Mg(2+)</name>
        <dbReference type="ChEBI" id="CHEBI:18420"/>
    </cofactor>
</comment>
<dbReference type="PATRIC" id="fig|1265820.5.peg.1615"/>
<dbReference type="EC" id="2.7.1.121" evidence="4"/>
<evidence type="ECO:0000256" key="5">
    <source>
        <dbReference type="ARBA" id="ARBA00022679"/>
    </source>
</evidence>
<evidence type="ECO:0000256" key="4">
    <source>
        <dbReference type="ARBA" id="ARBA00012095"/>
    </source>
</evidence>
<organism evidence="11 12">
    <name type="scientific">Listeria cornellensis FSL F6-0969</name>
    <dbReference type="NCBI Taxonomy" id="1265820"/>
    <lineage>
        <taxon>Bacteria</taxon>
        <taxon>Bacillati</taxon>
        <taxon>Bacillota</taxon>
        <taxon>Bacilli</taxon>
        <taxon>Bacillales</taxon>
        <taxon>Listeriaceae</taxon>
        <taxon>Listeria</taxon>
    </lineage>
</organism>
<evidence type="ECO:0000313" key="11">
    <source>
        <dbReference type="EMBL" id="EUJ30481.1"/>
    </source>
</evidence>
<dbReference type="GO" id="GO:0004371">
    <property type="term" value="F:glycerone kinase activity"/>
    <property type="evidence" value="ECO:0007669"/>
    <property type="project" value="InterPro"/>
</dbReference>
<comment type="pathway">
    <text evidence="3">Polyol metabolism; glycerol degradation.</text>
</comment>
<dbReference type="AlphaFoldDB" id="W7C4C6"/>
<dbReference type="STRING" id="1265820.PCORN_08262"/>
<reference evidence="11 12" key="1">
    <citation type="journal article" date="2014" name="Int. J. Syst. Evol. Microbiol.">
        <title>Listeria floridensis sp. nov., Listeria aquatica sp. nov., Listeria cornellensis sp. nov., Listeria riparia sp. nov. and Listeria grandensis sp. nov., from agricultural and natural environments.</title>
        <authorList>
            <person name="den Bakker H.C."/>
            <person name="Warchocki S."/>
            <person name="Wright E.M."/>
            <person name="Allred A.F."/>
            <person name="Ahlstrom C."/>
            <person name="Manuel C.S."/>
            <person name="Stasiewicz M.J."/>
            <person name="Burrell A."/>
            <person name="Roof S."/>
            <person name="Strawn L."/>
            <person name="Fortes E.D."/>
            <person name="Nightingale K.K."/>
            <person name="Kephart D."/>
            <person name="Wiedmann M."/>
        </authorList>
    </citation>
    <scope>NUCLEOTIDE SEQUENCE [LARGE SCALE GENOMIC DNA]</scope>
    <source>
        <strain evidence="12">FSL F6-969</strain>
    </source>
</reference>
<dbReference type="PANTHER" id="PTHR28629:SF4">
    <property type="entry name" value="TRIOKINASE_FMN CYCLASE"/>
    <property type="match status" value="1"/>
</dbReference>
<dbReference type="Gene3D" id="1.25.40.340">
    <property type="match status" value="1"/>
</dbReference>
<feature type="domain" description="DhaL" evidence="10">
    <location>
        <begin position="6"/>
        <end position="208"/>
    </location>
</feature>
<dbReference type="PROSITE" id="PS51480">
    <property type="entry name" value="DHAL"/>
    <property type="match status" value="1"/>
</dbReference>